<dbReference type="OrthoDB" id="5916359at2"/>
<protein>
    <submittedName>
        <fullName evidence="1">Uncharacterized protein</fullName>
    </submittedName>
</protein>
<accession>A0A128F778</accession>
<dbReference type="RefSeq" id="WP_062664898.1">
    <property type="nucleotide sequence ID" value="NZ_FIZX01000002.1"/>
</dbReference>
<organism evidence="1 2">
    <name type="scientific">Grimontia celer</name>
    <dbReference type="NCBI Taxonomy" id="1796497"/>
    <lineage>
        <taxon>Bacteria</taxon>
        <taxon>Pseudomonadati</taxon>
        <taxon>Pseudomonadota</taxon>
        <taxon>Gammaproteobacteria</taxon>
        <taxon>Vibrionales</taxon>
        <taxon>Vibrionaceae</taxon>
        <taxon>Grimontia</taxon>
    </lineage>
</organism>
<evidence type="ECO:0000313" key="1">
    <source>
        <dbReference type="EMBL" id="CZF82643.1"/>
    </source>
</evidence>
<keyword evidence="2" id="KW-1185">Reference proteome</keyword>
<proteinExistence type="predicted"/>
<evidence type="ECO:0000313" key="2">
    <source>
        <dbReference type="Proteomes" id="UP000071641"/>
    </source>
</evidence>
<dbReference type="STRING" id="1796497.GCE9029_03355"/>
<dbReference type="Proteomes" id="UP000071641">
    <property type="component" value="Unassembled WGS sequence"/>
</dbReference>
<reference evidence="2" key="1">
    <citation type="submission" date="2016-02" db="EMBL/GenBank/DDBJ databases">
        <authorList>
            <person name="Rodrigo-Torres Lidia"/>
            <person name="Arahal R.David."/>
        </authorList>
    </citation>
    <scope>NUCLEOTIDE SEQUENCE [LARGE SCALE GENOMIC DNA]</scope>
    <source>
        <strain evidence="2">CECT 9029</strain>
    </source>
</reference>
<name>A0A128F778_9GAMM</name>
<dbReference type="EMBL" id="FIZX01000002">
    <property type="protein sequence ID" value="CZF82643.1"/>
    <property type="molecule type" value="Genomic_DNA"/>
</dbReference>
<sequence>MEIHSDFGTLVEPERKDVAVNNSSQDSFKRHLEQEDTLSQTEQIDIAESVSDDIYLSLIYQDLSVSLDEKNIQIKEEVVTLLNQAFIQSALAIGQYKTVSHTEFDAVVSPSHSAGQHLQTTAVGSSNVSTRENSVFTSFNDGVRSNSISTHSNAHRNIKGSDALRTENGKQQVLLPFRPIDEYAKVFIKVVEHGKNLKIMYRNYEDLDGVSLKQYLFNSASPASQVPLSLTINGKTEVFNGYPASR</sequence>
<gene>
    <name evidence="1" type="ORF">GCE9029_03355</name>
</gene>
<dbReference type="AlphaFoldDB" id="A0A128F778"/>